<evidence type="ECO:0000313" key="3">
    <source>
        <dbReference type="Proteomes" id="UP000007431"/>
    </source>
</evidence>
<dbReference type="PANTHER" id="PTHR46791:SF5">
    <property type="entry name" value="CLR5 DOMAIN-CONTAINING PROTEIN-RELATED"/>
    <property type="match status" value="1"/>
</dbReference>
<dbReference type="RefSeq" id="XP_003027999.1">
    <property type="nucleotide sequence ID" value="XM_003027953.1"/>
</dbReference>
<dbReference type="Pfam" id="PF24764">
    <property type="entry name" value="rva_4"/>
    <property type="match status" value="1"/>
</dbReference>
<dbReference type="OMA" id="RIERLWF"/>
<feature type="non-terminal residue" evidence="2">
    <location>
        <position position="224"/>
    </location>
</feature>
<dbReference type="AlphaFoldDB" id="D8QFA6"/>
<evidence type="ECO:0000313" key="2">
    <source>
        <dbReference type="EMBL" id="EFI93096.1"/>
    </source>
</evidence>
<dbReference type="PANTHER" id="PTHR46791">
    <property type="entry name" value="EXPRESSED PROTEIN"/>
    <property type="match status" value="1"/>
</dbReference>
<dbReference type="VEuPathDB" id="FungiDB:SCHCODRAFT_02671562"/>
<dbReference type="KEGG" id="scm:SCHCO_02671562"/>
<dbReference type="InParanoid" id="D8QFA6"/>
<organism evidence="3">
    <name type="scientific">Schizophyllum commune (strain H4-8 / FGSC 9210)</name>
    <name type="common">Split gill fungus</name>
    <dbReference type="NCBI Taxonomy" id="578458"/>
    <lineage>
        <taxon>Eukaryota</taxon>
        <taxon>Fungi</taxon>
        <taxon>Dikarya</taxon>
        <taxon>Basidiomycota</taxon>
        <taxon>Agaricomycotina</taxon>
        <taxon>Agaricomycetes</taxon>
        <taxon>Agaricomycetidae</taxon>
        <taxon>Agaricales</taxon>
        <taxon>Schizophyllaceae</taxon>
        <taxon>Schizophyllum</taxon>
    </lineage>
</organism>
<evidence type="ECO:0000259" key="1">
    <source>
        <dbReference type="Pfam" id="PF24764"/>
    </source>
</evidence>
<dbReference type="eggNOG" id="ENOG502QSMG">
    <property type="taxonomic scope" value="Eukaryota"/>
</dbReference>
<dbReference type="HOGENOM" id="CLU_111205_0_0_1"/>
<gene>
    <name evidence="2" type="ORF">SCHCODRAFT_112540</name>
</gene>
<dbReference type="EMBL" id="GL377311">
    <property type="protein sequence ID" value="EFI93096.1"/>
    <property type="molecule type" value="Genomic_DNA"/>
</dbReference>
<accession>D8QFA6</accession>
<dbReference type="Proteomes" id="UP000007431">
    <property type="component" value="Unassembled WGS sequence"/>
</dbReference>
<reference evidence="2 3" key="1">
    <citation type="journal article" date="2010" name="Nat. Biotechnol.">
        <title>Genome sequence of the model mushroom Schizophyllum commune.</title>
        <authorList>
            <person name="Ohm R.A."/>
            <person name="de Jong J.F."/>
            <person name="Lugones L.G."/>
            <person name="Aerts A."/>
            <person name="Kothe E."/>
            <person name="Stajich J.E."/>
            <person name="de Vries R.P."/>
            <person name="Record E."/>
            <person name="Levasseur A."/>
            <person name="Baker S.E."/>
            <person name="Bartholomew K.A."/>
            <person name="Coutinho P.M."/>
            <person name="Erdmann S."/>
            <person name="Fowler T.J."/>
            <person name="Gathman A.C."/>
            <person name="Lombard V."/>
            <person name="Henrissat B."/>
            <person name="Knabe N."/>
            <person name="Kuees U."/>
            <person name="Lilly W.W."/>
            <person name="Lindquist E."/>
            <person name="Lucas S."/>
            <person name="Magnuson J.K."/>
            <person name="Piumi F."/>
            <person name="Raudaskoski M."/>
            <person name="Salamov A."/>
            <person name="Schmutz J."/>
            <person name="Schwarze F.W.M.R."/>
            <person name="vanKuyk P.A."/>
            <person name="Horton J.S."/>
            <person name="Grigoriev I.V."/>
            <person name="Woesten H.A.B."/>
        </authorList>
    </citation>
    <scope>NUCLEOTIDE SEQUENCE [LARGE SCALE GENOMIC DNA]</scope>
    <source>
        <strain evidence="3">H4-8 / FGSC 9210</strain>
    </source>
</reference>
<feature type="domain" description="Integrase core" evidence="1">
    <location>
        <begin position="1"/>
        <end position="106"/>
    </location>
</feature>
<protein>
    <recommendedName>
        <fullName evidence="1">Integrase core domain-containing protein</fullName>
    </recommendedName>
</protein>
<sequence length="224" mass="25883">MEVHRGKGRGSYIWGRSVHNTRIERLWYDVTRGFGRKWKDFFHVLEEEAGLDPHDRGHIWLLHHLFLDAINADALAWAEAWNSHKLRQDDSPPRSPSHMFFFSQMRDGRRGITVAPTPVEEEVADPANYGIDPDTLRNPRLMAHFRDNNPDDSEDPAVVRSFPPRLSHVECHPPDCPLPSEHVELMDSAVRQRAPVRSNSLVARRHVWLEALNIYNHLVSVQST</sequence>
<dbReference type="GeneID" id="9591770"/>
<dbReference type="InterPro" id="IPR058913">
    <property type="entry name" value="Integrase_dom_put"/>
</dbReference>
<keyword evidence="3" id="KW-1185">Reference proteome</keyword>
<proteinExistence type="predicted"/>
<name>D8QFA6_SCHCM</name>
<dbReference type="OrthoDB" id="3353107at2759"/>